<protein>
    <recommendedName>
        <fullName evidence="4">Replication termination factor 2</fullName>
    </recommendedName>
</protein>
<evidence type="ECO:0008006" key="4">
    <source>
        <dbReference type="Google" id="ProtNLM"/>
    </source>
</evidence>
<name>A0AAW1RRE0_9CHLO</name>
<evidence type="ECO:0000256" key="1">
    <source>
        <dbReference type="ARBA" id="ARBA00009885"/>
    </source>
</evidence>
<sequence length="237" mass="25205">MGLDGGTYITRSDILRGQSWDVANADGTRSTRGGAVGPSTTFRKKQLDVQAARETKWSSCALSSQPLRPPLVADFLGSLFTREAVLEFLLGRSGAFADAEAEHRYANQLREAGGAFEHLQSRKDVFTLHLTARQAGGSAADTATPSGYVCPITDLAAGRGPFVALPACGHALSERALRQVADGACPVCGASYEAEDAVPLNGTPEQVADLRRGLQARQAARQATTKGKKRRFVFLDV</sequence>
<dbReference type="Proteomes" id="UP001445335">
    <property type="component" value="Unassembled WGS sequence"/>
</dbReference>
<dbReference type="InterPro" id="IPR006735">
    <property type="entry name" value="Rtf2"/>
</dbReference>
<keyword evidence="3" id="KW-1185">Reference proteome</keyword>
<reference evidence="2 3" key="1">
    <citation type="journal article" date="2024" name="Nat. Commun.">
        <title>Phylogenomics reveals the evolutionary origins of lichenization in chlorophyte algae.</title>
        <authorList>
            <person name="Puginier C."/>
            <person name="Libourel C."/>
            <person name="Otte J."/>
            <person name="Skaloud P."/>
            <person name="Haon M."/>
            <person name="Grisel S."/>
            <person name="Petersen M."/>
            <person name="Berrin J.G."/>
            <person name="Delaux P.M."/>
            <person name="Dal Grande F."/>
            <person name="Keller J."/>
        </authorList>
    </citation>
    <scope>NUCLEOTIDE SEQUENCE [LARGE SCALE GENOMIC DNA]</scope>
    <source>
        <strain evidence="2 3">SAG 245.80</strain>
    </source>
</reference>
<dbReference type="InterPro" id="IPR027799">
    <property type="entry name" value="Rtf2_RING-finger"/>
</dbReference>
<proteinExistence type="inferred from homology"/>
<organism evidence="2 3">
    <name type="scientific">Elliptochloris bilobata</name>
    <dbReference type="NCBI Taxonomy" id="381761"/>
    <lineage>
        <taxon>Eukaryota</taxon>
        <taxon>Viridiplantae</taxon>
        <taxon>Chlorophyta</taxon>
        <taxon>core chlorophytes</taxon>
        <taxon>Trebouxiophyceae</taxon>
        <taxon>Trebouxiophyceae incertae sedis</taxon>
        <taxon>Elliptochloris clade</taxon>
        <taxon>Elliptochloris</taxon>
    </lineage>
</organism>
<dbReference type="PANTHER" id="PTHR12775">
    <property type="entry name" value="PROTEIN C20ORF43 HOMOLOG"/>
    <property type="match status" value="1"/>
</dbReference>
<dbReference type="CDD" id="cd16653">
    <property type="entry name" value="RING-like_Rtf2"/>
    <property type="match status" value="1"/>
</dbReference>
<accession>A0AAW1RRE0</accession>
<dbReference type="PANTHER" id="PTHR12775:SF0">
    <property type="entry name" value="REPLICATION TERMINATION FACTOR 2"/>
    <property type="match status" value="1"/>
</dbReference>
<evidence type="ECO:0000313" key="2">
    <source>
        <dbReference type="EMBL" id="KAK9836326.1"/>
    </source>
</evidence>
<comment type="similarity">
    <text evidence="1">Belongs to the rtf2 family.</text>
</comment>
<gene>
    <name evidence="2" type="ORF">WJX81_005424</name>
</gene>
<dbReference type="Pfam" id="PF04641">
    <property type="entry name" value="Rtf2"/>
    <property type="match status" value="1"/>
</dbReference>
<dbReference type="GO" id="GO:0005634">
    <property type="term" value="C:nucleus"/>
    <property type="evidence" value="ECO:0007669"/>
    <property type="project" value="TreeGrafter"/>
</dbReference>
<dbReference type="AlphaFoldDB" id="A0AAW1RRE0"/>
<comment type="caution">
    <text evidence="2">The sequence shown here is derived from an EMBL/GenBank/DDBJ whole genome shotgun (WGS) entry which is preliminary data.</text>
</comment>
<dbReference type="EMBL" id="JALJOU010000025">
    <property type="protein sequence ID" value="KAK9836326.1"/>
    <property type="molecule type" value="Genomic_DNA"/>
</dbReference>
<dbReference type="GO" id="GO:0006274">
    <property type="term" value="P:DNA replication termination"/>
    <property type="evidence" value="ECO:0007669"/>
    <property type="project" value="TreeGrafter"/>
</dbReference>
<evidence type="ECO:0000313" key="3">
    <source>
        <dbReference type="Proteomes" id="UP001445335"/>
    </source>
</evidence>